<name>A0A382KS48_9ZZZZ</name>
<organism evidence="2">
    <name type="scientific">marine metagenome</name>
    <dbReference type="NCBI Taxonomy" id="408172"/>
    <lineage>
        <taxon>unclassified sequences</taxon>
        <taxon>metagenomes</taxon>
        <taxon>ecological metagenomes</taxon>
    </lineage>
</organism>
<proteinExistence type="predicted"/>
<dbReference type="AlphaFoldDB" id="A0A382KS48"/>
<dbReference type="EMBL" id="UINC01082661">
    <property type="protein sequence ID" value="SVC27634.1"/>
    <property type="molecule type" value="Genomic_DNA"/>
</dbReference>
<feature type="region of interest" description="Disordered" evidence="1">
    <location>
        <begin position="1"/>
        <end position="22"/>
    </location>
</feature>
<sequence>MFKRRADNDKLLDENNYKEQIH</sequence>
<evidence type="ECO:0000256" key="1">
    <source>
        <dbReference type="SAM" id="MobiDB-lite"/>
    </source>
</evidence>
<protein>
    <submittedName>
        <fullName evidence="2">Uncharacterized protein</fullName>
    </submittedName>
</protein>
<evidence type="ECO:0000313" key="2">
    <source>
        <dbReference type="EMBL" id="SVC27634.1"/>
    </source>
</evidence>
<gene>
    <name evidence="2" type="ORF">METZ01_LOCUS280488</name>
</gene>
<feature type="non-terminal residue" evidence="2">
    <location>
        <position position="22"/>
    </location>
</feature>
<reference evidence="2" key="1">
    <citation type="submission" date="2018-05" db="EMBL/GenBank/DDBJ databases">
        <authorList>
            <person name="Lanie J.A."/>
            <person name="Ng W.-L."/>
            <person name="Kazmierczak K.M."/>
            <person name="Andrzejewski T.M."/>
            <person name="Davidsen T.M."/>
            <person name="Wayne K.J."/>
            <person name="Tettelin H."/>
            <person name="Glass J.I."/>
            <person name="Rusch D."/>
            <person name="Podicherti R."/>
            <person name="Tsui H.-C.T."/>
            <person name="Winkler M.E."/>
        </authorList>
    </citation>
    <scope>NUCLEOTIDE SEQUENCE</scope>
</reference>
<accession>A0A382KS48</accession>